<proteinExistence type="inferred from homology"/>
<dbReference type="GO" id="GO:0015205">
    <property type="term" value="F:nucleobase transmembrane transporter activity"/>
    <property type="evidence" value="ECO:0007669"/>
    <property type="project" value="TreeGrafter"/>
</dbReference>
<dbReference type="FunFam" id="1.10.4160.10:FF:000001">
    <property type="entry name" value="Uracil permease, putative"/>
    <property type="match status" value="1"/>
</dbReference>
<evidence type="ECO:0000256" key="2">
    <source>
        <dbReference type="ARBA" id="ARBA00008974"/>
    </source>
</evidence>
<dbReference type="Gene3D" id="1.10.4160.10">
    <property type="entry name" value="Hydantoin permease"/>
    <property type="match status" value="1"/>
</dbReference>
<comment type="caution">
    <text evidence="8">The sequence shown here is derived from an EMBL/GenBank/DDBJ whole genome shotgun (WGS) entry which is preliminary data.</text>
</comment>
<feature type="transmembrane region" description="Helical" evidence="7">
    <location>
        <begin position="501"/>
        <end position="520"/>
    </location>
</feature>
<feature type="transmembrane region" description="Helical" evidence="7">
    <location>
        <begin position="310"/>
        <end position="333"/>
    </location>
</feature>
<dbReference type="AlphaFoldDB" id="A0A427Y7J7"/>
<feature type="transmembrane region" description="Helical" evidence="7">
    <location>
        <begin position="269"/>
        <end position="290"/>
    </location>
</feature>
<reference evidence="8 9" key="1">
    <citation type="submission" date="2018-11" db="EMBL/GenBank/DDBJ databases">
        <title>Genome sequence of Saitozyma podzolica DSM 27192.</title>
        <authorList>
            <person name="Aliyu H."/>
            <person name="Gorte O."/>
            <person name="Ochsenreither K."/>
        </authorList>
    </citation>
    <scope>NUCLEOTIDE SEQUENCE [LARGE SCALE GENOMIC DNA]</scope>
    <source>
        <strain evidence="8 9">DSM 27192</strain>
    </source>
</reference>
<evidence type="ECO:0000313" key="8">
    <source>
        <dbReference type="EMBL" id="RSH87073.1"/>
    </source>
</evidence>
<dbReference type="PANTHER" id="PTHR30618:SF0">
    <property type="entry name" value="PURINE-URACIL PERMEASE NCS1"/>
    <property type="match status" value="1"/>
</dbReference>
<evidence type="ECO:0000256" key="6">
    <source>
        <dbReference type="SAM" id="MobiDB-lite"/>
    </source>
</evidence>
<dbReference type="GO" id="GO:0005886">
    <property type="term" value="C:plasma membrane"/>
    <property type="evidence" value="ECO:0007669"/>
    <property type="project" value="TreeGrafter"/>
</dbReference>
<comment type="subcellular location">
    <subcellularLocation>
        <location evidence="1">Membrane</location>
        <topology evidence="1">Multi-pass membrane protein</topology>
    </subcellularLocation>
</comment>
<keyword evidence="9" id="KW-1185">Reference proteome</keyword>
<feature type="transmembrane region" description="Helical" evidence="7">
    <location>
        <begin position="470"/>
        <end position="489"/>
    </location>
</feature>
<keyword evidence="5 7" id="KW-0472">Membrane</keyword>
<keyword evidence="3 7" id="KW-0812">Transmembrane</keyword>
<dbReference type="Pfam" id="PF02133">
    <property type="entry name" value="Transp_cyt_pur"/>
    <property type="match status" value="1"/>
</dbReference>
<feature type="transmembrane region" description="Helical" evidence="7">
    <location>
        <begin position="353"/>
        <end position="372"/>
    </location>
</feature>
<evidence type="ECO:0000256" key="5">
    <source>
        <dbReference type="ARBA" id="ARBA00023136"/>
    </source>
</evidence>
<dbReference type="Proteomes" id="UP000279259">
    <property type="component" value="Unassembled WGS sequence"/>
</dbReference>
<dbReference type="OrthoDB" id="2018619at2759"/>
<feature type="transmembrane region" description="Helical" evidence="7">
    <location>
        <begin position="393"/>
        <end position="411"/>
    </location>
</feature>
<dbReference type="InterPro" id="IPR045225">
    <property type="entry name" value="Uracil/uridine/allantoin_perm"/>
</dbReference>
<dbReference type="EMBL" id="RSCD01000018">
    <property type="protein sequence ID" value="RSH87073.1"/>
    <property type="molecule type" value="Genomic_DNA"/>
</dbReference>
<sequence length="570" mass="62436">MSSRSLQSVLGAAQSVPDLLATASATMKVSRPQPSRWFTRSYWQLETPPASYATHDGWSNADVDVVPVEQRNWRAVNYLFLWLSDGANVGTMQQAGSIVALGLSWREATAAIAIGNIIIAAAITLNGAIGSRHHIPFSIAARASLGFYFSYFAVVSRLVLGLLYFGINSYIGASCMLIMLEAIWPSLKTYPNAIPTHVGVTSNKMIAYFVFWILQLPLVMIHPRKMRWLFFVKSIVAVIAAFAILGWAVNTAGGGGPIFTQSSKLTGSARSWAWVAGINVAISGKTTLALNMPDLTRYGHKTSVAYWQMLFIPLVYFIFSFIGIVVASAGQAIYGTLYWDPTAIIALWTNRAGAFFCAFAFGLATLGTNISTNSIASSNDFAFIAPKWLNIRRGAFLTAVLGGWASCPWQIQASATSLTTFLSGYIIVLAPVVAIMITDYWLIRGTRLHVPMLYQNEGIYRYRGGVNWRALVTLIIVVPINLPGLIHAINPKIDIGNLAYFYKASWLTSTFISAGVYFVLMKVFPATSTYVDRTVESLDDESHDMALANEPQGWEVEKGSPTQPANGMRY</sequence>
<feature type="transmembrane region" description="Helical" evidence="7">
    <location>
        <begin position="423"/>
        <end position="443"/>
    </location>
</feature>
<dbReference type="PANTHER" id="PTHR30618">
    <property type="entry name" value="NCS1 FAMILY PURINE/PYRIMIDINE TRANSPORTER"/>
    <property type="match status" value="1"/>
</dbReference>
<name>A0A427Y7J7_9TREE</name>
<accession>A0A427Y7J7</accession>
<evidence type="ECO:0000313" key="9">
    <source>
        <dbReference type="Proteomes" id="UP000279259"/>
    </source>
</evidence>
<dbReference type="InterPro" id="IPR001248">
    <property type="entry name" value="Pur-cyt_permease"/>
</dbReference>
<keyword evidence="4 7" id="KW-1133">Transmembrane helix</keyword>
<feature type="region of interest" description="Disordered" evidence="6">
    <location>
        <begin position="549"/>
        <end position="570"/>
    </location>
</feature>
<protein>
    <recommendedName>
        <fullName evidence="10">Allantoin permease</fullName>
    </recommendedName>
</protein>
<comment type="similarity">
    <text evidence="2">Belongs to the purine-cytosine permease (2.A.39) family.</text>
</comment>
<organism evidence="8 9">
    <name type="scientific">Saitozyma podzolica</name>
    <dbReference type="NCBI Taxonomy" id="1890683"/>
    <lineage>
        <taxon>Eukaryota</taxon>
        <taxon>Fungi</taxon>
        <taxon>Dikarya</taxon>
        <taxon>Basidiomycota</taxon>
        <taxon>Agaricomycotina</taxon>
        <taxon>Tremellomycetes</taxon>
        <taxon>Tremellales</taxon>
        <taxon>Trimorphomycetaceae</taxon>
        <taxon>Saitozyma</taxon>
    </lineage>
</organism>
<gene>
    <name evidence="8" type="ORF">EHS25_003562</name>
</gene>
<feature type="transmembrane region" description="Helical" evidence="7">
    <location>
        <begin position="108"/>
        <end position="129"/>
    </location>
</feature>
<feature type="transmembrane region" description="Helical" evidence="7">
    <location>
        <begin position="228"/>
        <end position="249"/>
    </location>
</feature>
<feature type="transmembrane region" description="Helical" evidence="7">
    <location>
        <begin position="162"/>
        <end position="185"/>
    </location>
</feature>
<evidence type="ECO:0000256" key="1">
    <source>
        <dbReference type="ARBA" id="ARBA00004141"/>
    </source>
</evidence>
<evidence type="ECO:0000256" key="3">
    <source>
        <dbReference type="ARBA" id="ARBA00022692"/>
    </source>
</evidence>
<evidence type="ECO:0000256" key="4">
    <source>
        <dbReference type="ARBA" id="ARBA00022989"/>
    </source>
</evidence>
<feature type="transmembrane region" description="Helical" evidence="7">
    <location>
        <begin position="205"/>
        <end position="221"/>
    </location>
</feature>
<evidence type="ECO:0000256" key="7">
    <source>
        <dbReference type="SAM" id="Phobius"/>
    </source>
</evidence>
<feature type="compositionally biased region" description="Polar residues" evidence="6">
    <location>
        <begin position="560"/>
        <end position="570"/>
    </location>
</feature>
<evidence type="ECO:0008006" key="10">
    <source>
        <dbReference type="Google" id="ProtNLM"/>
    </source>
</evidence>